<proteinExistence type="inferred from homology"/>
<dbReference type="Proteomes" id="UP000704762">
    <property type="component" value="Unassembled WGS sequence"/>
</dbReference>
<dbReference type="Gene3D" id="3.60.21.10">
    <property type="match status" value="1"/>
</dbReference>
<dbReference type="SMART" id="SM00854">
    <property type="entry name" value="PGA_cap"/>
    <property type="match status" value="1"/>
</dbReference>
<sequence length="336" mass="36402">MMNGDLLWHNTLWSSAAEDARARGRSGYDFAPLLAGLKPVVSTADLAICHEEVPLAPKGGPFSNYPQFAAPPQVVAGIRATGYDLCTTASNHSVDGGFAGIVRTLEDLDRAKILHAGTARSAAEERTPELFTTRQGVRIAVVAGTYGLNGLPVPRGRPWSVDQLDVPAMLARAKRARRAGADIVLAAIHAGDEYSPKENAQQRQVARALTASPDIDLVYGHHAHVVQPWTRINGKWVVFGLGNTVAQHRTPVARSYEGVTARFTFTRTANGRFRVSRAEYIPTLVTHYEPGHPARVLVVSQALRHPGAVSRHRLLLAQRRTSAVVLSHHVKGLTRG</sequence>
<dbReference type="PANTHER" id="PTHR33393:SF13">
    <property type="entry name" value="PGA BIOSYNTHESIS PROTEIN CAPA"/>
    <property type="match status" value="1"/>
</dbReference>
<keyword evidence="4" id="KW-1185">Reference proteome</keyword>
<dbReference type="InterPro" id="IPR029052">
    <property type="entry name" value="Metallo-depent_PP-like"/>
</dbReference>
<organism evidence="3 4">
    <name type="scientific">Microlunatus panaciterrae</name>
    <dbReference type="NCBI Taxonomy" id="400768"/>
    <lineage>
        <taxon>Bacteria</taxon>
        <taxon>Bacillati</taxon>
        <taxon>Actinomycetota</taxon>
        <taxon>Actinomycetes</taxon>
        <taxon>Propionibacteriales</taxon>
        <taxon>Propionibacteriaceae</taxon>
        <taxon>Microlunatus</taxon>
    </lineage>
</organism>
<accession>A0ABS2RMS9</accession>
<comment type="caution">
    <text evidence="3">The sequence shown here is derived from an EMBL/GenBank/DDBJ whole genome shotgun (WGS) entry which is preliminary data.</text>
</comment>
<feature type="domain" description="Capsule synthesis protein CapA" evidence="2">
    <location>
        <begin position="1"/>
        <end position="248"/>
    </location>
</feature>
<dbReference type="InterPro" id="IPR052169">
    <property type="entry name" value="CW_Biosynth-Accessory"/>
</dbReference>
<dbReference type="EMBL" id="JAFBCF010000001">
    <property type="protein sequence ID" value="MBM7800319.1"/>
    <property type="molecule type" value="Genomic_DNA"/>
</dbReference>
<dbReference type="Pfam" id="PF09587">
    <property type="entry name" value="PGA_cap"/>
    <property type="match status" value="1"/>
</dbReference>
<protein>
    <submittedName>
        <fullName evidence="3">Poly-gamma-glutamate synthesis protein (Capsule biosynthesis protein)</fullName>
    </submittedName>
</protein>
<evidence type="ECO:0000313" key="4">
    <source>
        <dbReference type="Proteomes" id="UP000704762"/>
    </source>
</evidence>
<dbReference type="PANTHER" id="PTHR33393">
    <property type="entry name" value="POLYGLUTAMINE SYNTHESIS ACCESSORY PROTEIN RV0574C-RELATED"/>
    <property type="match status" value="1"/>
</dbReference>
<reference evidence="3 4" key="1">
    <citation type="submission" date="2021-01" db="EMBL/GenBank/DDBJ databases">
        <title>Sequencing the genomes of 1000 actinobacteria strains.</title>
        <authorList>
            <person name="Klenk H.-P."/>
        </authorList>
    </citation>
    <scope>NUCLEOTIDE SEQUENCE [LARGE SCALE GENOMIC DNA]</scope>
    <source>
        <strain evidence="3 4">DSM 18662</strain>
    </source>
</reference>
<evidence type="ECO:0000313" key="3">
    <source>
        <dbReference type="EMBL" id="MBM7800319.1"/>
    </source>
</evidence>
<dbReference type="InterPro" id="IPR019079">
    <property type="entry name" value="Capsule_synth_CapA"/>
</dbReference>
<evidence type="ECO:0000259" key="2">
    <source>
        <dbReference type="SMART" id="SM00854"/>
    </source>
</evidence>
<comment type="similarity">
    <text evidence="1">Belongs to the CapA family.</text>
</comment>
<dbReference type="SUPFAM" id="SSF56300">
    <property type="entry name" value="Metallo-dependent phosphatases"/>
    <property type="match status" value="1"/>
</dbReference>
<gene>
    <name evidence="3" type="ORF">JOE57_003240</name>
</gene>
<evidence type="ECO:0000256" key="1">
    <source>
        <dbReference type="ARBA" id="ARBA00005662"/>
    </source>
</evidence>
<name>A0ABS2RMS9_9ACTN</name>